<proteinExistence type="predicted"/>
<feature type="region of interest" description="Disordered" evidence="1">
    <location>
        <begin position="1"/>
        <end position="20"/>
    </location>
</feature>
<name>A0AAW2I2E3_9NEOP</name>
<evidence type="ECO:0000256" key="1">
    <source>
        <dbReference type="SAM" id="MobiDB-lite"/>
    </source>
</evidence>
<reference evidence="2" key="1">
    <citation type="journal article" date="2024" name="Gigascience">
        <title>Chromosome-level genome of the poultry shaft louse Menopon gallinae provides insight into the host-switching and adaptive evolution of parasitic lice.</title>
        <authorList>
            <person name="Xu Y."/>
            <person name="Ma L."/>
            <person name="Liu S."/>
            <person name="Liang Y."/>
            <person name="Liu Q."/>
            <person name="He Z."/>
            <person name="Tian L."/>
            <person name="Duan Y."/>
            <person name="Cai W."/>
            <person name="Li H."/>
            <person name="Song F."/>
        </authorList>
    </citation>
    <scope>NUCLEOTIDE SEQUENCE</scope>
    <source>
        <strain evidence="2">Cailab_2023a</strain>
    </source>
</reference>
<dbReference type="AlphaFoldDB" id="A0AAW2I2E3"/>
<protein>
    <submittedName>
        <fullName evidence="2">Uncharacterized protein</fullName>
    </submittedName>
</protein>
<organism evidence="2">
    <name type="scientific">Menopon gallinae</name>
    <name type="common">poultry shaft louse</name>
    <dbReference type="NCBI Taxonomy" id="328185"/>
    <lineage>
        <taxon>Eukaryota</taxon>
        <taxon>Metazoa</taxon>
        <taxon>Ecdysozoa</taxon>
        <taxon>Arthropoda</taxon>
        <taxon>Hexapoda</taxon>
        <taxon>Insecta</taxon>
        <taxon>Pterygota</taxon>
        <taxon>Neoptera</taxon>
        <taxon>Paraneoptera</taxon>
        <taxon>Psocodea</taxon>
        <taxon>Troctomorpha</taxon>
        <taxon>Phthiraptera</taxon>
        <taxon>Amblycera</taxon>
        <taxon>Menoponidae</taxon>
        <taxon>Menopon</taxon>
    </lineage>
</organism>
<gene>
    <name evidence="2" type="ORF">PYX00_003730</name>
</gene>
<evidence type="ECO:0000313" key="2">
    <source>
        <dbReference type="EMBL" id="KAL0276068.1"/>
    </source>
</evidence>
<accession>A0AAW2I2E3</accession>
<sequence length="99" mass="11079">MHRDTGLGSETSGIRHMPGNLPIREASVVTSLHLPGASSDGKETRCGLSFIYLSNEEEKRNLMVWNFTSFKVNSSIRSVSRNETKLMNVTYLTFSARIN</sequence>
<dbReference type="EMBL" id="JARGDH010000002">
    <property type="protein sequence ID" value="KAL0276068.1"/>
    <property type="molecule type" value="Genomic_DNA"/>
</dbReference>
<comment type="caution">
    <text evidence="2">The sequence shown here is derived from an EMBL/GenBank/DDBJ whole genome shotgun (WGS) entry which is preliminary data.</text>
</comment>